<dbReference type="Ensembl" id="ENSLACT00000017196.1">
    <property type="protein sequence ID" value="ENSLACP00000017071.1"/>
    <property type="gene ID" value="ENSLACG00000015043.1"/>
</dbReference>
<dbReference type="OMA" id="ERCWGTM"/>
<dbReference type="EMBL" id="AFYH01054349">
    <property type="status" value="NOT_ANNOTATED_CDS"/>
    <property type="molecule type" value="Genomic_DNA"/>
</dbReference>
<evidence type="ECO:0000256" key="1">
    <source>
        <dbReference type="ARBA" id="ARBA00004251"/>
    </source>
</evidence>
<keyword evidence="6" id="KW-0732">Signal</keyword>
<dbReference type="GO" id="GO:0004896">
    <property type="term" value="F:cytokine receptor activity"/>
    <property type="evidence" value="ECO:0007669"/>
    <property type="project" value="TreeGrafter"/>
</dbReference>
<keyword evidence="8 14" id="KW-0472">Membrane</keyword>
<keyword evidence="7 14" id="KW-1133">Transmembrane helix</keyword>
<dbReference type="InterPro" id="IPR013783">
    <property type="entry name" value="Ig-like_fold"/>
</dbReference>
<proteinExistence type="inferred from homology"/>
<dbReference type="InterPro" id="IPR036116">
    <property type="entry name" value="FN3_sf"/>
</dbReference>
<reference evidence="16" key="3">
    <citation type="submission" date="2025-09" db="UniProtKB">
        <authorList>
            <consortium name="Ensembl"/>
        </authorList>
    </citation>
    <scope>IDENTIFICATION</scope>
</reference>
<reference evidence="16" key="2">
    <citation type="submission" date="2025-08" db="UniProtKB">
        <authorList>
            <consortium name="Ensembl"/>
        </authorList>
    </citation>
    <scope>IDENTIFICATION</scope>
</reference>
<reference evidence="17" key="1">
    <citation type="submission" date="2011-08" db="EMBL/GenBank/DDBJ databases">
        <title>The draft genome of Latimeria chalumnae.</title>
        <authorList>
            <person name="Di Palma F."/>
            <person name="Alfoldi J."/>
            <person name="Johnson J."/>
            <person name="Berlin A."/>
            <person name="Gnerre S."/>
            <person name="Jaffe D."/>
            <person name="MacCallum I."/>
            <person name="Young S."/>
            <person name="Walker B.J."/>
            <person name="Lander E."/>
            <person name="Lindblad-Toh K."/>
        </authorList>
    </citation>
    <scope>NUCLEOTIDE SEQUENCE [LARGE SCALE GENOMIC DNA]</scope>
    <source>
        <strain evidence="17">Wild caught</strain>
    </source>
</reference>
<protein>
    <recommendedName>
        <fullName evidence="3">Erythropoietin receptor</fullName>
    </recommendedName>
</protein>
<evidence type="ECO:0000313" key="16">
    <source>
        <dbReference type="Ensembl" id="ENSLACP00000017071.1"/>
    </source>
</evidence>
<keyword evidence="4" id="KW-1003">Cell membrane</keyword>
<evidence type="ECO:0000256" key="2">
    <source>
        <dbReference type="ARBA" id="ARBA00007885"/>
    </source>
</evidence>
<keyword evidence="10" id="KW-0675">Receptor</keyword>
<keyword evidence="11" id="KW-0325">Glycoprotein</keyword>
<evidence type="ECO:0000256" key="8">
    <source>
        <dbReference type="ARBA" id="ARBA00023136"/>
    </source>
</evidence>
<evidence type="ECO:0000256" key="10">
    <source>
        <dbReference type="ARBA" id="ARBA00023170"/>
    </source>
</evidence>
<evidence type="ECO:0000256" key="9">
    <source>
        <dbReference type="ARBA" id="ARBA00023157"/>
    </source>
</evidence>
<dbReference type="PIRSF" id="PIRSF001959">
    <property type="entry name" value="EPO_receptor"/>
    <property type="match status" value="1"/>
</dbReference>
<dbReference type="GO" id="GO:0009897">
    <property type="term" value="C:external side of plasma membrane"/>
    <property type="evidence" value="ECO:0007669"/>
    <property type="project" value="TreeGrafter"/>
</dbReference>
<organism evidence="16 17">
    <name type="scientific">Latimeria chalumnae</name>
    <name type="common">Coelacanth</name>
    <dbReference type="NCBI Taxonomy" id="7897"/>
    <lineage>
        <taxon>Eukaryota</taxon>
        <taxon>Metazoa</taxon>
        <taxon>Chordata</taxon>
        <taxon>Craniata</taxon>
        <taxon>Vertebrata</taxon>
        <taxon>Euteleostomi</taxon>
        <taxon>Coelacanthiformes</taxon>
        <taxon>Coelacanthidae</taxon>
        <taxon>Latimeria</taxon>
    </lineage>
</organism>
<dbReference type="Pfam" id="PF00041">
    <property type="entry name" value="fn3"/>
    <property type="match status" value="1"/>
</dbReference>
<dbReference type="eggNOG" id="ENOG502RYHW">
    <property type="taxonomic scope" value="Eukaryota"/>
</dbReference>
<comment type="similarity">
    <text evidence="2">Belongs to the type I cytokine receptor family. Type 1 subfamily.</text>
</comment>
<evidence type="ECO:0000313" key="17">
    <source>
        <dbReference type="Proteomes" id="UP000008672"/>
    </source>
</evidence>
<dbReference type="SMART" id="SM00060">
    <property type="entry name" value="FN3"/>
    <property type="match status" value="1"/>
</dbReference>
<evidence type="ECO:0000256" key="12">
    <source>
        <dbReference type="PIRSR" id="PIRSR001959-2"/>
    </source>
</evidence>
<evidence type="ECO:0000256" key="11">
    <source>
        <dbReference type="ARBA" id="ARBA00023180"/>
    </source>
</evidence>
<evidence type="ECO:0000256" key="3">
    <source>
        <dbReference type="ARBA" id="ARBA00018355"/>
    </source>
</evidence>
<dbReference type="PANTHER" id="PTHR23037:SF28">
    <property type="entry name" value="ERYTHROPOIETIN RECEPTOR"/>
    <property type="match status" value="1"/>
</dbReference>
<name>H3B5A0_LATCH</name>
<dbReference type="PROSITE" id="PS50853">
    <property type="entry name" value="FN3"/>
    <property type="match status" value="1"/>
</dbReference>
<sequence length="467" mass="52017">ESNNPKCFTQLLEDLVCYWDQKESLKSNATYALYYEYIKVSKLPVLTLDVNLIKKKIPGPLEISCIAVPAGTVVSAGTGKMWFLFFCGAVLLDPPLNVTVWQTGKVGQLYVKWALQKVRGIGYSIRYKVSYAAAGSGIQQIEITEGRTECLLRNLKPQTEYMVRVRAKADGNTYSGYWSVWSNPVSAVTPTDFDPLILSLSLILVLILLVLAVIMIITHRRLMLKKVWPVIPGPESHFEGLFTVCKGNFQEWLKQSNSYFLWNPHFFCVEGLVTSVEAVSKYKPAVSHLSMKVDRKLLLQELPFFLSSSVLESKGAYVVLSENFVPSGTPFRSAVHGYEGSSTDVSEDISTESPFSEEEPDSPPQSSMSMSGSGEPSHRKSTSSFDYAVYDPNGEVLYPGTWIPGCTPKYGYLMLSDSGISSNFSIMDSDSSVDSYREGFYKNLYRNNIYHGNPHAQSLPAYYTASS</sequence>
<feature type="compositionally biased region" description="Low complexity" evidence="13">
    <location>
        <begin position="364"/>
        <end position="375"/>
    </location>
</feature>
<dbReference type="FunCoup" id="H3B5A0">
    <property type="interactions" value="518"/>
</dbReference>
<evidence type="ECO:0000256" key="14">
    <source>
        <dbReference type="SAM" id="Phobius"/>
    </source>
</evidence>
<feature type="transmembrane region" description="Helical" evidence="14">
    <location>
        <begin position="196"/>
        <end position="217"/>
    </location>
</feature>
<dbReference type="Proteomes" id="UP000008672">
    <property type="component" value="Unassembled WGS sequence"/>
</dbReference>
<feature type="domain" description="Fibronectin type-III" evidence="15">
    <location>
        <begin position="94"/>
        <end position="192"/>
    </location>
</feature>
<dbReference type="HOGENOM" id="CLU_041434_0_0_1"/>
<dbReference type="EMBL" id="AFYH01054351">
    <property type="status" value="NOT_ANNOTATED_CDS"/>
    <property type="molecule type" value="Genomic_DNA"/>
</dbReference>
<dbReference type="CDD" id="cd00063">
    <property type="entry name" value="FN3"/>
    <property type="match status" value="1"/>
</dbReference>
<dbReference type="InterPro" id="IPR015152">
    <property type="entry name" value="Growth/epo_recpt_lig-bind"/>
</dbReference>
<feature type="region of interest" description="Disordered" evidence="13">
    <location>
        <begin position="336"/>
        <end position="382"/>
    </location>
</feature>
<accession>H3B5A0</accession>
<keyword evidence="17" id="KW-1185">Reference proteome</keyword>
<keyword evidence="5 14" id="KW-0812">Transmembrane</keyword>
<dbReference type="InterPro" id="IPR009167">
    <property type="entry name" value="Erythropoietin_rcpt"/>
</dbReference>
<evidence type="ECO:0000259" key="15">
    <source>
        <dbReference type="PROSITE" id="PS50853"/>
    </source>
</evidence>
<dbReference type="Gene3D" id="2.60.40.10">
    <property type="entry name" value="Immunoglobulins"/>
    <property type="match status" value="2"/>
</dbReference>
<dbReference type="STRING" id="7897.ENSLACP00000017071"/>
<dbReference type="Pfam" id="PF09067">
    <property type="entry name" value="EpoR_lig-bind"/>
    <property type="match status" value="1"/>
</dbReference>
<dbReference type="EMBL" id="AFYH01054352">
    <property type="status" value="NOT_ANNOTATED_CDS"/>
    <property type="molecule type" value="Genomic_DNA"/>
</dbReference>
<evidence type="ECO:0000256" key="4">
    <source>
        <dbReference type="ARBA" id="ARBA00022475"/>
    </source>
</evidence>
<dbReference type="EMBL" id="AFYH01054350">
    <property type="status" value="NOT_ANNOTATED_CDS"/>
    <property type="molecule type" value="Genomic_DNA"/>
</dbReference>
<dbReference type="AlphaFoldDB" id="H3B5A0"/>
<keyword evidence="9 12" id="KW-1015">Disulfide bond</keyword>
<evidence type="ECO:0000256" key="5">
    <source>
        <dbReference type="ARBA" id="ARBA00022692"/>
    </source>
</evidence>
<feature type="disulfide bond" evidence="12">
    <location>
        <begin position="7"/>
        <end position="17"/>
    </location>
</feature>
<comment type="subcellular location">
    <subcellularLocation>
        <location evidence="1">Cell membrane</location>
        <topology evidence="1">Single-pass type I membrane protein</topology>
    </subcellularLocation>
</comment>
<feature type="compositionally biased region" description="Acidic residues" evidence="13">
    <location>
        <begin position="345"/>
        <end position="361"/>
    </location>
</feature>
<evidence type="ECO:0000256" key="13">
    <source>
        <dbReference type="SAM" id="MobiDB-lite"/>
    </source>
</evidence>
<evidence type="ECO:0000256" key="6">
    <source>
        <dbReference type="ARBA" id="ARBA00022729"/>
    </source>
</evidence>
<dbReference type="SUPFAM" id="SSF49265">
    <property type="entry name" value="Fibronectin type III"/>
    <property type="match status" value="1"/>
</dbReference>
<dbReference type="GeneTree" id="ENSGT00940000160315"/>
<evidence type="ECO:0000256" key="7">
    <source>
        <dbReference type="ARBA" id="ARBA00022989"/>
    </source>
</evidence>
<dbReference type="InterPro" id="IPR003961">
    <property type="entry name" value="FN3_dom"/>
</dbReference>
<dbReference type="EMBL" id="AFYH01054348">
    <property type="status" value="NOT_ANNOTATED_CDS"/>
    <property type="molecule type" value="Genomic_DNA"/>
</dbReference>
<dbReference type="InParanoid" id="H3B5A0"/>
<dbReference type="PANTHER" id="PTHR23037">
    <property type="entry name" value="CYTOKINE RECEPTOR"/>
    <property type="match status" value="1"/>
</dbReference>